<name>A0A7W8HG15_9BURK</name>
<dbReference type="EMBL" id="JACHGB010000003">
    <property type="protein sequence ID" value="MBB5271310.1"/>
    <property type="molecule type" value="Genomic_DNA"/>
</dbReference>
<dbReference type="GO" id="GO:0051276">
    <property type="term" value="P:chromosome organization"/>
    <property type="evidence" value="ECO:0007669"/>
    <property type="project" value="InterPro"/>
</dbReference>
<dbReference type="Pfam" id="PF03592">
    <property type="entry name" value="Terminase_2"/>
    <property type="match status" value="1"/>
</dbReference>
<reference evidence="1 2" key="1">
    <citation type="submission" date="2020-08" db="EMBL/GenBank/DDBJ databases">
        <title>Genomic Encyclopedia of Type Strains, Phase IV (KMG-IV): sequencing the most valuable type-strain genomes for metagenomic binning, comparative biology and taxonomic classification.</title>
        <authorList>
            <person name="Goeker M."/>
        </authorList>
    </citation>
    <scope>NUCLEOTIDE SEQUENCE [LARGE SCALE GENOMIC DNA]</scope>
    <source>
        <strain evidence="1 2">DSM 29781</strain>
    </source>
</reference>
<keyword evidence="2" id="KW-1185">Reference proteome</keyword>
<comment type="caution">
    <text evidence="1">The sequence shown here is derived from an EMBL/GenBank/DDBJ whole genome shotgun (WGS) entry which is preliminary data.</text>
</comment>
<dbReference type="InterPro" id="IPR005335">
    <property type="entry name" value="Terminase_ssu"/>
</dbReference>
<dbReference type="Proteomes" id="UP000532440">
    <property type="component" value="Unassembled WGS sequence"/>
</dbReference>
<gene>
    <name evidence="1" type="ORF">HNQ70_001320</name>
</gene>
<dbReference type="InterPro" id="IPR038713">
    <property type="entry name" value="Terminase_Gp1_N_sf"/>
</dbReference>
<dbReference type="RefSeq" id="WP_183965579.1">
    <property type="nucleotide sequence ID" value="NZ_BAABEW010000001.1"/>
</dbReference>
<accession>A0A7W8HG15</accession>
<sequence>MMPSLRTHMPRVELTARQRRFVEEYGVDRNATAAALRAGFAPASARVTACRLLKANKAVQGAVAAQEALAAAEVCMTRQRVVQGLLEAVEMARERREPGAMIAAWRELGKMLGYYAPDRVKVTAEIDDAGLMGRLEALSDEELAGIIAGQRVVEGVEG</sequence>
<protein>
    <submittedName>
        <fullName evidence="1">Phage terminase small subunit</fullName>
    </submittedName>
</protein>
<dbReference type="Gene3D" id="1.10.10.1400">
    <property type="entry name" value="Terminase, small subunit, N-terminal DNA-binding domain, HTH motif"/>
    <property type="match status" value="1"/>
</dbReference>
<evidence type="ECO:0000313" key="1">
    <source>
        <dbReference type="EMBL" id="MBB5271310.1"/>
    </source>
</evidence>
<proteinExistence type="predicted"/>
<dbReference type="AlphaFoldDB" id="A0A7W8HG15"/>
<organism evidence="1 2">
    <name type="scientific">Quisquiliibacterium transsilvanicum</name>
    <dbReference type="NCBI Taxonomy" id="1549638"/>
    <lineage>
        <taxon>Bacteria</taxon>
        <taxon>Pseudomonadati</taxon>
        <taxon>Pseudomonadota</taxon>
        <taxon>Betaproteobacteria</taxon>
        <taxon>Burkholderiales</taxon>
        <taxon>Burkholderiaceae</taxon>
        <taxon>Quisquiliibacterium</taxon>
    </lineage>
</organism>
<evidence type="ECO:0000313" key="2">
    <source>
        <dbReference type="Proteomes" id="UP000532440"/>
    </source>
</evidence>